<accession>A0A4R6NZ24</accession>
<evidence type="ECO:0000313" key="1">
    <source>
        <dbReference type="EMBL" id="TDP29879.1"/>
    </source>
</evidence>
<dbReference type="AlphaFoldDB" id="A0A4R6NZ24"/>
<dbReference type="RefSeq" id="WP_067496701.1">
    <property type="nucleotide sequence ID" value="NZ_SNXK01000012.1"/>
</dbReference>
<evidence type="ECO:0000313" key="2">
    <source>
        <dbReference type="Proteomes" id="UP000295087"/>
    </source>
</evidence>
<dbReference type="Proteomes" id="UP000295087">
    <property type="component" value="Unassembled WGS sequence"/>
</dbReference>
<protein>
    <submittedName>
        <fullName evidence="1">Uncharacterized protein</fullName>
    </submittedName>
</protein>
<comment type="caution">
    <text evidence="1">The sequence shown here is derived from an EMBL/GenBank/DDBJ whole genome shotgun (WGS) entry which is preliminary data.</text>
</comment>
<dbReference type="EMBL" id="SNXK01000012">
    <property type="protein sequence ID" value="TDP29879.1"/>
    <property type="molecule type" value="Genomic_DNA"/>
</dbReference>
<keyword evidence="2" id="KW-1185">Reference proteome</keyword>
<gene>
    <name evidence="1" type="ORF">DFR75_112148</name>
</gene>
<sequence>MTVDDIHVTPRADLIQHTLTGNCVCGPDLEMVKDLQGATAGWVHIHHSLDNREHIERIGIQENPN</sequence>
<name>A0A4R6NZ24_NOCIG</name>
<organism evidence="1 2">
    <name type="scientific">Nocardia ignorata</name>
    <dbReference type="NCBI Taxonomy" id="145285"/>
    <lineage>
        <taxon>Bacteria</taxon>
        <taxon>Bacillati</taxon>
        <taxon>Actinomycetota</taxon>
        <taxon>Actinomycetes</taxon>
        <taxon>Mycobacteriales</taxon>
        <taxon>Nocardiaceae</taxon>
        <taxon>Nocardia</taxon>
    </lineage>
</organism>
<reference evidence="1 2" key="1">
    <citation type="submission" date="2019-03" db="EMBL/GenBank/DDBJ databases">
        <title>Genomic Encyclopedia of Type Strains, Phase IV (KMG-IV): sequencing the most valuable type-strain genomes for metagenomic binning, comparative biology and taxonomic classification.</title>
        <authorList>
            <person name="Goeker M."/>
        </authorList>
    </citation>
    <scope>NUCLEOTIDE SEQUENCE [LARGE SCALE GENOMIC DNA]</scope>
    <source>
        <strain evidence="1 2">DSM 44496</strain>
    </source>
</reference>
<proteinExistence type="predicted"/>